<dbReference type="GO" id="GO:0032259">
    <property type="term" value="P:methylation"/>
    <property type="evidence" value="ECO:0007669"/>
    <property type="project" value="UniProtKB-KW"/>
</dbReference>
<dbReference type="Pfam" id="PF03602">
    <property type="entry name" value="Cons_hypoth95"/>
    <property type="match status" value="1"/>
</dbReference>
<dbReference type="Proteomes" id="UP001497744">
    <property type="component" value="Unassembled WGS sequence"/>
</dbReference>
<dbReference type="GeneID" id="94196997"/>
<evidence type="ECO:0000313" key="2">
    <source>
        <dbReference type="Proteomes" id="UP001497744"/>
    </source>
</evidence>
<proteinExistence type="predicted"/>
<organism evidence="1 2">
    <name type="scientific">Babesia caballi</name>
    <dbReference type="NCBI Taxonomy" id="5871"/>
    <lineage>
        <taxon>Eukaryota</taxon>
        <taxon>Sar</taxon>
        <taxon>Alveolata</taxon>
        <taxon>Apicomplexa</taxon>
        <taxon>Aconoidasida</taxon>
        <taxon>Piroplasmida</taxon>
        <taxon>Babesiidae</taxon>
        <taxon>Babesia</taxon>
    </lineage>
</organism>
<keyword evidence="2" id="KW-1185">Reference proteome</keyword>
<accession>A0AAV4M299</accession>
<dbReference type="AlphaFoldDB" id="A0AAV4M299"/>
<comment type="caution">
    <text evidence="1">The sequence shown here is derived from an EMBL/GenBank/DDBJ whole genome shotgun (WGS) entry which is preliminary data.</text>
</comment>
<dbReference type="EMBL" id="BPLF01000005">
    <property type="protein sequence ID" value="GIX65516.1"/>
    <property type="molecule type" value="Genomic_DNA"/>
</dbReference>
<dbReference type="GO" id="GO:0008168">
    <property type="term" value="F:methyltransferase activity"/>
    <property type="evidence" value="ECO:0007669"/>
    <property type="project" value="UniProtKB-KW"/>
</dbReference>
<evidence type="ECO:0000313" key="1">
    <source>
        <dbReference type="EMBL" id="GIX65516.1"/>
    </source>
</evidence>
<name>A0AAV4M299_BABCB</name>
<gene>
    <name evidence="1" type="ORF">BcabD6B2_49510</name>
</gene>
<protein>
    <submittedName>
        <fullName evidence="1">N6-adenine-specific methylase, putative</fullName>
    </submittedName>
</protein>
<keyword evidence="1" id="KW-0489">Methyltransferase</keyword>
<reference evidence="1 2" key="1">
    <citation type="submission" date="2021-06" db="EMBL/GenBank/DDBJ databases">
        <title>Genome sequence of Babesia caballi.</title>
        <authorList>
            <person name="Yamagishi J."/>
            <person name="Kidaka T."/>
            <person name="Ochi A."/>
        </authorList>
    </citation>
    <scope>NUCLEOTIDE SEQUENCE [LARGE SCALE GENOMIC DNA]</scope>
    <source>
        <strain evidence="1">USDA-D6B2</strain>
    </source>
</reference>
<dbReference type="Gene3D" id="3.40.50.150">
    <property type="entry name" value="Vaccinia Virus protein VP39"/>
    <property type="match status" value="1"/>
</dbReference>
<dbReference type="RefSeq" id="XP_067717585.1">
    <property type="nucleotide sequence ID" value="XM_067861484.1"/>
</dbReference>
<sequence>MSPSLIAAYGMLRDGCSSTYVRFPESATVPVHAPRHISRKVRTRYKYSPIASELYRRCHNAGAESQGLPNDDTKSEQYKFSTHLHVCGGAIRGRRLCVPPVYLRPMMSRVKNAVFAALQHMGVFAYGHDCK</sequence>
<dbReference type="InterPro" id="IPR029063">
    <property type="entry name" value="SAM-dependent_MTases_sf"/>
</dbReference>
<keyword evidence="1" id="KW-0808">Transferase</keyword>